<dbReference type="GO" id="GO:0140359">
    <property type="term" value="F:ABC-type transporter activity"/>
    <property type="evidence" value="ECO:0007669"/>
    <property type="project" value="InterPro"/>
</dbReference>
<reference evidence="11 12" key="1">
    <citation type="submission" date="2021-02" db="EMBL/GenBank/DDBJ databases">
        <title>Genome assembly of Pseudopithomyces chartarum.</title>
        <authorList>
            <person name="Jauregui R."/>
            <person name="Singh J."/>
            <person name="Voisey C."/>
        </authorList>
    </citation>
    <scope>NUCLEOTIDE SEQUENCE [LARGE SCALE GENOMIC DNA]</scope>
    <source>
        <strain evidence="11 12">AGR01</strain>
    </source>
</reference>
<dbReference type="GO" id="GO:0005774">
    <property type="term" value="C:vacuolar membrane"/>
    <property type="evidence" value="ECO:0007669"/>
    <property type="project" value="TreeGrafter"/>
</dbReference>
<dbReference type="Pfam" id="PF00005">
    <property type="entry name" value="ABC_tran"/>
    <property type="match status" value="1"/>
</dbReference>
<dbReference type="PANTHER" id="PTHR24221">
    <property type="entry name" value="ATP-BINDING CASSETTE SUB-FAMILY B"/>
    <property type="match status" value="1"/>
</dbReference>
<comment type="subcellular location">
    <subcellularLocation>
        <location evidence="1">Membrane</location>
        <topology evidence="1">Multi-pass membrane protein</topology>
    </subcellularLocation>
</comment>
<gene>
    <name evidence="11" type="ORF">GRF29_164g489935</name>
</gene>
<evidence type="ECO:0000256" key="6">
    <source>
        <dbReference type="ARBA" id="ARBA00022989"/>
    </source>
</evidence>
<dbReference type="PROSITE" id="PS50929">
    <property type="entry name" value="ABC_TM1F"/>
    <property type="match status" value="1"/>
</dbReference>
<evidence type="ECO:0000256" key="8">
    <source>
        <dbReference type="ARBA" id="ARBA00024363"/>
    </source>
</evidence>
<protein>
    <submittedName>
        <fullName evidence="11">Uncharacterized protein</fullName>
    </submittedName>
</protein>
<keyword evidence="7" id="KW-0472">Membrane</keyword>
<proteinExistence type="inferred from homology"/>
<dbReference type="InterPro" id="IPR011527">
    <property type="entry name" value="ABC1_TM_dom"/>
</dbReference>
<dbReference type="EMBL" id="WVTA01000015">
    <property type="protein sequence ID" value="KAK3201738.1"/>
    <property type="molecule type" value="Genomic_DNA"/>
</dbReference>
<feature type="domain" description="ABC transporter" evidence="9">
    <location>
        <begin position="149"/>
        <end position="383"/>
    </location>
</feature>
<keyword evidence="3" id="KW-0812">Transmembrane</keyword>
<dbReference type="PROSITE" id="PS50893">
    <property type="entry name" value="ABC_TRANSPORTER_2"/>
    <property type="match status" value="1"/>
</dbReference>
<name>A0AAN6LNY9_9PLEO</name>
<dbReference type="Proteomes" id="UP001280581">
    <property type="component" value="Unassembled WGS sequence"/>
</dbReference>
<dbReference type="InterPro" id="IPR036640">
    <property type="entry name" value="ABC1_TM_sf"/>
</dbReference>
<dbReference type="SMART" id="SM00382">
    <property type="entry name" value="AAA"/>
    <property type="match status" value="1"/>
</dbReference>
<keyword evidence="5" id="KW-0067">ATP-binding</keyword>
<dbReference type="Gene3D" id="1.20.1560.10">
    <property type="entry name" value="ABC transporter type 1, transmembrane domain"/>
    <property type="match status" value="1"/>
</dbReference>
<dbReference type="SUPFAM" id="SSF52540">
    <property type="entry name" value="P-loop containing nucleoside triphosphate hydrolases"/>
    <property type="match status" value="1"/>
</dbReference>
<evidence type="ECO:0000256" key="3">
    <source>
        <dbReference type="ARBA" id="ARBA00022692"/>
    </source>
</evidence>
<dbReference type="AlphaFoldDB" id="A0AAN6LNY9"/>
<organism evidence="11 12">
    <name type="scientific">Pseudopithomyces chartarum</name>
    <dbReference type="NCBI Taxonomy" id="1892770"/>
    <lineage>
        <taxon>Eukaryota</taxon>
        <taxon>Fungi</taxon>
        <taxon>Dikarya</taxon>
        <taxon>Ascomycota</taxon>
        <taxon>Pezizomycotina</taxon>
        <taxon>Dothideomycetes</taxon>
        <taxon>Pleosporomycetidae</taxon>
        <taxon>Pleosporales</taxon>
        <taxon>Massarineae</taxon>
        <taxon>Didymosphaeriaceae</taxon>
        <taxon>Pseudopithomyces</taxon>
    </lineage>
</organism>
<keyword evidence="2" id="KW-0813">Transport</keyword>
<dbReference type="SUPFAM" id="SSF90123">
    <property type="entry name" value="ABC transporter transmembrane region"/>
    <property type="match status" value="1"/>
</dbReference>
<dbReference type="FunFam" id="3.40.50.300:FF:000186">
    <property type="entry name" value="ATP-binding cassette sub-family B member 7, mitochondrial"/>
    <property type="match status" value="1"/>
</dbReference>
<dbReference type="GO" id="GO:0005524">
    <property type="term" value="F:ATP binding"/>
    <property type="evidence" value="ECO:0007669"/>
    <property type="project" value="UniProtKB-KW"/>
</dbReference>
<dbReference type="GO" id="GO:0016887">
    <property type="term" value="F:ATP hydrolysis activity"/>
    <property type="evidence" value="ECO:0007669"/>
    <property type="project" value="InterPro"/>
</dbReference>
<keyword evidence="6" id="KW-1133">Transmembrane helix</keyword>
<dbReference type="InterPro" id="IPR039421">
    <property type="entry name" value="Type_1_exporter"/>
</dbReference>
<dbReference type="InterPro" id="IPR027417">
    <property type="entry name" value="P-loop_NTPase"/>
</dbReference>
<evidence type="ECO:0000256" key="7">
    <source>
        <dbReference type="ARBA" id="ARBA00023136"/>
    </source>
</evidence>
<dbReference type="Gene3D" id="3.40.50.300">
    <property type="entry name" value="P-loop containing nucleotide triphosphate hydrolases"/>
    <property type="match status" value="1"/>
</dbReference>
<feature type="domain" description="ABC transmembrane type-1" evidence="10">
    <location>
        <begin position="1"/>
        <end position="115"/>
    </location>
</feature>
<evidence type="ECO:0000256" key="2">
    <source>
        <dbReference type="ARBA" id="ARBA00022448"/>
    </source>
</evidence>
<accession>A0AAN6LNY9</accession>
<keyword evidence="4" id="KW-0547">Nucleotide-binding</keyword>
<keyword evidence="12" id="KW-1185">Reference proteome</keyword>
<sequence length="402" mass="44639">MVDCSQEVNAVQTDALSTYEAVHLNSALELQSTKLKESIEKYQSGEFAVLTSLNVLNAMQSLLFSLGILSVSLLCAYRTRHDENRVADFVTIITYMIQLQQPLGFLGSVYNMVQSSLVDAEKTMNLFQEMPSVQDREDASELQSCHGAVTFSNVSFSYHPQSPTIENFNLTIPQGQSVAIVGESGSGKSTLLRLLLRFYDVDQGSIKIDGVDVRNITLSSLRRAFGVVPQETILYNDTLMYNVRYANASASEEDVYRACRAARIHEKIVSLPNKYETMVGERGLKLSGGERQRIAIARVILRAPSIVMLDEATSSLDLETEKRIQSSLDAISHNRTCITIAHRLSTIAQSDVIVVLHKGKVVEKGSHAELLARGGQYHRMWEKQSNVRETPTVISESCQVQP</sequence>
<dbReference type="GO" id="GO:0000041">
    <property type="term" value="P:transition metal ion transport"/>
    <property type="evidence" value="ECO:0007669"/>
    <property type="project" value="UniProtKB-ARBA"/>
</dbReference>
<dbReference type="InterPro" id="IPR017871">
    <property type="entry name" value="ABC_transporter-like_CS"/>
</dbReference>
<dbReference type="PROSITE" id="PS00211">
    <property type="entry name" value="ABC_TRANSPORTER_1"/>
    <property type="match status" value="1"/>
</dbReference>
<dbReference type="InterPro" id="IPR003439">
    <property type="entry name" value="ABC_transporter-like_ATP-bd"/>
</dbReference>
<evidence type="ECO:0000256" key="4">
    <source>
        <dbReference type="ARBA" id="ARBA00022741"/>
    </source>
</evidence>
<evidence type="ECO:0000313" key="12">
    <source>
        <dbReference type="Proteomes" id="UP001280581"/>
    </source>
</evidence>
<dbReference type="InterPro" id="IPR003593">
    <property type="entry name" value="AAA+_ATPase"/>
</dbReference>
<evidence type="ECO:0000256" key="1">
    <source>
        <dbReference type="ARBA" id="ARBA00004141"/>
    </source>
</evidence>
<evidence type="ECO:0000256" key="5">
    <source>
        <dbReference type="ARBA" id="ARBA00022840"/>
    </source>
</evidence>
<evidence type="ECO:0000259" key="10">
    <source>
        <dbReference type="PROSITE" id="PS50929"/>
    </source>
</evidence>
<comment type="caution">
    <text evidence="11">The sequence shown here is derived from an EMBL/GenBank/DDBJ whole genome shotgun (WGS) entry which is preliminary data.</text>
</comment>
<comment type="similarity">
    <text evidence="8">Belongs to the ABC transporter superfamily. ABCB family. Heavy Metal importer (TC 3.A.1.210) subfamily.</text>
</comment>
<evidence type="ECO:0000259" key="9">
    <source>
        <dbReference type="PROSITE" id="PS50893"/>
    </source>
</evidence>
<dbReference type="PANTHER" id="PTHR24221:SF651">
    <property type="entry name" value="HEAVY METAL TOLERANCE PROTEIN"/>
    <property type="match status" value="1"/>
</dbReference>
<evidence type="ECO:0000313" key="11">
    <source>
        <dbReference type="EMBL" id="KAK3201738.1"/>
    </source>
</evidence>